<organism evidence="2 3">
    <name type="scientific">Tetradesmus obliquus</name>
    <name type="common">Green alga</name>
    <name type="synonym">Acutodesmus obliquus</name>
    <dbReference type="NCBI Taxonomy" id="3088"/>
    <lineage>
        <taxon>Eukaryota</taxon>
        <taxon>Viridiplantae</taxon>
        <taxon>Chlorophyta</taxon>
        <taxon>core chlorophytes</taxon>
        <taxon>Chlorophyceae</taxon>
        <taxon>CS clade</taxon>
        <taxon>Sphaeropleales</taxon>
        <taxon>Scenedesmaceae</taxon>
        <taxon>Tetradesmus</taxon>
    </lineage>
</organism>
<dbReference type="SUPFAM" id="SSF52047">
    <property type="entry name" value="RNI-like"/>
    <property type="match status" value="1"/>
</dbReference>
<dbReference type="InterPro" id="IPR032675">
    <property type="entry name" value="LRR_dom_sf"/>
</dbReference>
<evidence type="ECO:0000313" key="3">
    <source>
        <dbReference type="Proteomes" id="UP000256970"/>
    </source>
</evidence>
<dbReference type="EMBL" id="FNXT01001237">
    <property type="protein sequence ID" value="SZX75622.1"/>
    <property type="molecule type" value="Genomic_DNA"/>
</dbReference>
<reference evidence="2 3" key="1">
    <citation type="submission" date="2016-10" db="EMBL/GenBank/DDBJ databases">
        <authorList>
            <person name="Cai Z."/>
        </authorList>
    </citation>
    <scope>NUCLEOTIDE SEQUENCE [LARGE SCALE GENOMIC DNA]</scope>
</reference>
<dbReference type="Proteomes" id="UP000256970">
    <property type="component" value="Unassembled WGS sequence"/>
</dbReference>
<gene>
    <name evidence="2" type="ORF">BQ4739_LOCUS15900</name>
</gene>
<evidence type="ECO:0000313" key="2">
    <source>
        <dbReference type="EMBL" id="SZX75622.1"/>
    </source>
</evidence>
<protein>
    <submittedName>
        <fullName evidence="2">Uncharacterized protein</fullName>
    </submittedName>
</protein>
<sequence length="221" mass="24537">MPSLVVSQLQRCTGLTQLGIEIEHEDSWIEGTAVQFAQALAQLKQLRELRLAGYGFTFEDEDARFHHMCDTQLVLSSLTQLPGLRSLALLRLDLTDDRAVPAGATILDDLGLLKELSRLELECCETWSEHELYPSCLCQALLQLTRLTQLHVLRMALHPAMVDGWAAKHAAQMGQLQRVECFVEDFGSAKLSWACRPDVRVEHIEPDGSTTHVCGGGCLEG</sequence>
<comment type="subcellular location">
    <subcellularLocation>
        <location evidence="1">Cytoplasm</location>
        <location evidence="1">Cytoskeleton</location>
        <location evidence="1">Cilium axoneme</location>
    </subcellularLocation>
</comment>
<name>A0A383WEN5_TETOB</name>
<dbReference type="AlphaFoldDB" id="A0A383WEN5"/>
<dbReference type="GO" id="GO:0005930">
    <property type="term" value="C:axoneme"/>
    <property type="evidence" value="ECO:0007669"/>
    <property type="project" value="UniProtKB-SubCell"/>
</dbReference>
<accession>A0A383WEN5</accession>
<evidence type="ECO:0000256" key="1">
    <source>
        <dbReference type="ARBA" id="ARBA00004430"/>
    </source>
</evidence>
<proteinExistence type="predicted"/>
<dbReference type="Gene3D" id="3.80.10.10">
    <property type="entry name" value="Ribonuclease Inhibitor"/>
    <property type="match status" value="1"/>
</dbReference>
<keyword evidence="3" id="KW-1185">Reference proteome</keyword>